<dbReference type="KEGG" id="nwl:NWFMUON74_61690"/>
<proteinExistence type="predicted"/>
<evidence type="ECO:0008006" key="4">
    <source>
        <dbReference type="Google" id="ProtNLM"/>
    </source>
</evidence>
<evidence type="ECO:0000313" key="3">
    <source>
        <dbReference type="Proteomes" id="UP000516173"/>
    </source>
</evidence>
<dbReference type="AlphaFoldDB" id="A0A7G1KT59"/>
<name>A0A7G1KT59_9NOCA</name>
<keyword evidence="3" id="KW-1185">Reference proteome</keyword>
<dbReference type="Proteomes" id="UP000516173">
    <property type="component" value="Chromosome"/>
</dbReference>
<protein>
    <recommendedName>
        <fullName evidence="4">Major capsid protein</fullName>
    </recommendedName>
</protein>
<feature type="compositionally biased region" description="Low complexity" evidence="1">
    <location>
        <begin position="120"/>
        <end position="149"/>
    </location>
</feature>
<sequence length="698" mass="74178">MGAFEMPEDLSKLTLAELRDLLAAAEAAFDALAAPHAGEGSPAPSAETLQAIKDVNTAADAINARIGEVEAEEQARADEARNLIQARTEARNQTTDTSEPTDDGDTDGNDGDDGDGGEGATDADAGAEVVAEAEQATADAAQQEAVTAASTRPTSFRGLGARRRTGNAAPPAQEIGFRMRPQTPKYRDGVVGFDALAASIDSMATGHRIHSNRDPLRIDGGTGKIPLSLATLDRGFGPSHIINEKATDEERDAQIAEIIANTEYRAATFDDRGAMVASGGHCAVPETIYTFCDVTPATGLATWPAMNLGPRGGQRRPMEPDFTELYNTLPWRFTEAELQANNPDGTPVVTKPCIEIPCVEWEEIYVEAIGLCVTSGILQRRGFPESIERFLAEVVKAHLIKVSVWSLLDAEADSTPYTIPAAGSLGAAGAFLNGVALRAVVQRQKERLAKDAPIEGKTPAYMLDVAKADMAMQQGKDVKSITDAEIDGWLASRNIFMEWVQHWQPIPEASVRWPSQVRTLLYPRGTWYQHLEHVIEVGTLHSKDMLQKNRQMEFFTEDEYLMDRRCKTSEVLTINVCANGSVGAREQITCATTTNEVQTATITGSPTGGTFTLSYGGETTTPLPYNATAAQVQSALALLPTIGFGNVAVSGPAGGPYAITFQGVLGATNVPLITASGSFIGGSSPAIGVAQTTAGSPN</sequence>
<dbReference type="RefSeq" id="WP_187685151.1">
    <property type="nucleotide sequence ID" value="NZ_AP023396.1"/>
</dbReference>
<accession>A0A7G1KT59</accession>
<evidence type="ECO:0000313" key="2">
    <source>
        <dbReference type="EMBL" id="BCK58397.1"/>
    </source>
</evidence>
<gene>
    <name evidence="2" type="ORF">NWFMUON74_61690</name>
</gene>
<feature type="region of interest" description="Disordered" evidence="1">
    <location>
        <begin position="87"/>
        <end position="170"/>
    </location>
</feature>
<dbReference type="EMBL" id="AP023396">
    <property type="protein sequence ID" value="BCK58397.1"/>
    <property type="molecule type" value="Genomic_DNA"/>
</dbReference>
<feature type="compositionally biased region" description="Acidic residues" evidence="1">
    <location>
        <begin position="99"/>
        <end position="116"/>
    </location>
</feature>
<evidence type="ECO:0000256" key="1">
    <source>
        <dbReference type="SAM" id="MobiDB-lite"/>
    </source>
</evidence>
<organism evidence="2 3">
    <name type="scientific">Nocardia wallacei</name>
    <dbReference type="NCBI Taxonomy" id="480035"/>
    <lineage>
        <taxon>Bacteria</taxon>
        <taxon>Bacillati</taxon>
        <taxon>Actinomycetota</taxon>
        <taxon>Actinomycetes</taxon>
        <taxon>Mycobacteriales</taxon>
        <taxon>Nocardiaceae</taxon>
        <taxon>Nocardia</taxon>
    </lineage>
</organism>
<reference evidence="2 3" key="1">
    <citation type="submission" date="2020-08" db="EMBL/GenBank/DDBJ databases">
        <title>Genome Sequencing of Nocardia wallacei strain FMUON74 and assembly.</title>
        <authorList>
            <person name="Toyokawa M."/>
            <person name="Uesaka K."/>
        </authorList>
    </citation>
    <scope>NUCLEOTIDE SEQUENCE [LARGE SCALE GENOMIC DNA]</scope>
    <source>
        <strain evidence="2 3">FMUON74</strain>
    </source>
</reference>
<dbReference type="InterPro" id="IPR047790">
    <property type="entry name" value="MCP_Sipho"/>
</dbReference>
<dbReference type="NCBIfam" id="NF033847">
    <property type="entry name" value="MCP_Sipho"/>
    <property type="match status" value="1"/>
</dbReference>
<dbReference type="GeneID" id="80350577"/>